<evidence type="ECO:0000313" key="1">
    <source>
        <dbReference type="EMBL" id="CAJ2655366.1"/>
    </source>
</evidence>
<organism evidence="1 2">
    <name type="scientific">Trifolium pratense</name>
    <name type="common">Red clover</name>
    <dbReference type="NCBI Taxonomy" id="57577"/>
    <lineage>
        <taxon>Eukaryota</taxon>
        <taxon>Viridiplantae</taxon>
        <taxon>Streptophyta</taxon>
        <taxon>Embryophyta</taxon>
        <taxon>Tracheophyta</taxon>
        <taxon>Spermatophyta</taxon>
        <taxon>Magnoliopsida</taxon>
        <taxon>eudicotyledons</taxon>
        <taxon>Gunneridae</taxon>
        <taxon>Pentapetalae</taxon>
        <taxon>rosids</taxon>
        <taxon>fabids</taxon>
        <taxon>Fabales</taxon>
        <taxon>Fabaceae</taxon>
        <taxon>Papilionoideae</taxon>
        <taxon>50 kb inversion clade</taxon>
        <taxon>NPAAA clade</taxon>
        <taxon>Hologalegina</taxon>
        <taxon>IRL clade</taxon>
        <taxon>Trifolieae</taxon>
        <taxon>Trifolium</taxon>
    </lineage>
</organism>
<dbReference type="EMBL" id="CASHSV030000206">
    <property type="protein sequence ID" value="CAJ2655366.1"/>
    <property type="molecule type" value="Genomic_DNA"/>
</dbReference>
<reference evidence="1" key="1">
    <citation type="submission" date="2023-10" db="EMBL/GenBank/DDBJ databases">
        <authorList>
            <person name="Rodriguez Cubillos JULIANA M."/>
            <person name="De Vega J."/>
        </authorList>
    </citation>
    <scope>NUCLEOTIDE SEQUENCE</scope>
</reference>
<comment type="caution">
    <text evidence="1">The sequence shown here is derived from an EMBL/GenBank/DDBJ whole genome shotgun (WGS) entry which is preliminary data.</text>
</comment>
<sequence length="82" mass="9644">MFVAAHYSSRQYGKVLNWFAFIVIFHRKMIDRGNVRDAKVLIKWKALPLKHDTCDCSSLRTRMFEGEGIVTGIRYSLIVYFK</sequence>
<proteinExistence type="predicted"/>
<name>A0ACB0KGE0_TRIPR</name>
<evidence type="ECO:0000313" key="2">
    <source>
        <dbReference type="Proteomes" id="UP001177021"/>
    </source>
</evidence>
<protein>
    <submittedName>
        <fullName evidence="1">Uncharacterized protein</fullName>
    </submittedName>
</protein>
<accession>A0ACB0KGE0</accession>
<dbReference type="Proteomes" id="UP001177021">
    <property type="component" value="Unassembled WGS sequence"/>
</dbReference>
<keyword evidence="2" id="KW-1185">Reference proteome</keyword>
<gene>
    <name evidence="1" type="ORF">MILVUS5_LOCUS22314</name>
</gene>